<feature type="compositionally biased region" description="Acidic residues" evidence="13">
    <location>
        <begin position="14"/>
        <end position="29"/>
    </location>
</feature>
<dbReference type="PANTHER" id="PTHR21237:SF23">
    <property type="entry name" value="GRPE PROTEIN HOMOLOG, MITOCHONDRIAL"/>
    <property type="match status" value="1"/>
</dbReference>
<dbReference type="PRINTS" id="PR00773">
    <property type="entry name" value="GRPEPROTEIN"/>
</dbReference>
<dbReference type="Gene3D" id="2.30.22.10">
    <property type="entry name" value="Head domain of nucleotide exchange factor GrpE"/>
    <property type="match status" value="1"/>
</dbReference>
<dbReference type="SUPFAM" id="SSF51064">
    <property type="entry name" value="Head domain of nucleotide exchange factor GrpE"/>
    <property type="match status" value="1"/>
</dbReference>
<keyword evidence="5 10" id="KW-0346">Stress response</keyword>
<evidence type="ECO:0000313" key="14">
    <source>
        <dbReference type="EMBL" id="APZ93566.1"/>
    </source>
</evidence>
<reference evidence="14 15" key="1">
    <citation type="journal article" date="2016" name="Front. Microbiol.">
        <title>Fuerstia marisgermanicae gen. nov., sp. nov., an Unusual Member of the Phylum Planctomycetes from the German Wadden Sea.</title>
        <authorList>
            <person name="Kohn T."/>
            <person name="Heuer A."/>
            <person name="Jogler M."/>
            <person name="Vollmers J."/>
            <person name="Boedeker C."/>
            <person name="Bunk B."/>
            <person name="Rast P."/>
            <person name="Borchert D."/>
            <person name="Glockner I."/>
            <person name="Freese H.M."/>
            <person name="Klenk H.P."/>
            <person name="Overmann J."/>
            <person name="Kaster A.K."/>
            <person name="Rohde M."/>
            <person name="Wiegand S."/>
            <person name="Jogler C."/>
        </authorList>
    </citation>
    <scope>NUCLEOTIDE SEQUENCE [LARGE SCALE GENOMIC DNA]</scope>
    <source>
        <strain evidence="14 15">NH11</strain>
    </source>
</reference>
<evidence type="ECO:0000256" key="12">
    <source>
        <dbReference type="RuleBase" id="RU004478"/>
    </source>
</evidence>
<evidence type="ECO:0000256" key="9">
    <source>
        <dbReference type="ARBA" id="ARBA00076414"/>
    </source>
</evidence>
<evidence type="ECO:0000256" key="11">
    <source>
        <dbReference type="RuleBase" id="RU000639"/>
    </source>
</evidence>
<dbReference type="NCBIfam" id="NF010738">
    <property type="entry name" value="PRK14140.1"/>
    <property type="match status" value="1"/>
</dbReference>
<evidence type="ECO:0000256" key="1">
    <source>
        <dbReference type="ARBA" id="ARBA00004496"/>
    </source>
</evidence>
<evidence type="ECO:0000256" key="10">
    <source>
        <dbReference type="HAMAP-Rule" id="MF_01151"/>
    </source>
</evidence>
<comment type="function">
    <text evidence="7 10 11">Participates actively in the response to hyperosmotic and heat shock by preventing the aggregation of stress-denatured proteins, in association with DnaK and GrpE. It is the nucleotide exchange factor for DnaK and may function as a thermosensor. Unfolded proteins bind initially to DnaJ; upon interaction with the DnaJ-bound protein, DnaK hydrolyzes its bound ATP, resulting in the formation of a stable complex. GrpE releases ADP from DnaK; ATP binding to DnaK triggers the release of the substrate protein, thus completing the reaction cycle. Several rounds of ATP-dependent interactions between DnaJ, DnaK and GrpE are required for fully efficient folding.</text>
</comment>
<dbReference type="GO" id="GO:0005737">
    <property type="term" value="C:cytoplasm"/>
    <property type="evidence" value="ECO:0007669"/>
    <property type="project" value="UniProtKB-SubCell"/>
</dbReference>
<dbReference type="InterPro" id="IPR000740">
    <property type="entry name" value="GrpE"/>
</dbReference>
<dbReference type="FunFam" id="2.30.22.10:FF:000001">
    <property type="entry name" value="Protein GrpE"/>
    <property type="match status" value="1"/>
</dbReference>
<dbReference type="PANTHER" id="PTHR21237">
    <property type="entry name" value="GRPE PROTEIN"/>
    <property type="match status" value="1"/>
</dbReference>
<comment type="subunit">
    <text evidence="3 10">Homodimer.</text>
</comment>
<gene>
    <name evidence="10 14" type="primary">grpE</name>
    <name evidence="14" type="ORF">Fuma_03184</name>
</gene>
<keyword evidence="4 10" id="KW-0963">Cytoplasm</keyword>
<dbReference type="Pfam" id="PF01025">
    <property type="entry name" value="GrpE"/>
    <property type="match status" value="1"/>
</dbReference>
<dbReference type="GO" id="GO:0051082">
    <property type="term" value="F:unfolded protein binding"/>
    <property type="evidence" value="ECO:0007669"/>
    <property type="project" value="TreeGrafter"/>
</dbReference>
<dbReference type="STRING" id="1891926.Fuma_03184"/>
<dbReference type="GO" id="GO:0042803">
    <property type="term" value="F:protein homodimerization activity"/>
    <property type="evidence" value="ECO:0007669"/>
    <property type="project" value="InterPro"/>
</dbReference>
<dbReference type="KEGG" id="fmr:Fuma_03184"/>
<accession>A0A1P8WHM9</accession>
<organism evidence="14 15">
    <name type="scientific">Fuerstiella marisgermanici</name>
    <dbReference type="NCBI Taxonomy" id="1891926"/>
    <lineage>
        <taxon>Bacteria</taxon>
        <taxon>Pseudomonadati</taxon>
        <taxon>Planctomycetota</taxon>
        <taxon>Planctomycetia</taxon>
        <taxon>Planctomycetales</taxon>
        <taxon>Planctomycetaceae</taxon>
        <taxon>Fuerstiella</taxon>
    </lineage>
</organism>
<dbReference type="PROSITE" id="PS01071">
    <property type="entry name" value="GRPE"/>
    <property type="match status" value="1"/>
</dbReference>
<dbReference type="HAMAP" id="MF_01151">
    <property type="entry name" value="GrpE"/>
    <property type="match status" value="1"/>
</dbReference>
<evidence type="ECO:0000313" key="15">
    <source>
        <dbReference type="Proteomes" id="UP000187735"/>
    </source>
</evidence>
<name>A0A1P8WHM9_9PLAN</name>
<dbReference type="CDD" id="cd00446">
    <property type="entry name" value="GrpE"/>
    <property type="match status" value="1"/>
</dbReference>
<evidence type="ECO:0000256" key="7">
    <source>
        <dbReference type="ARBA" id="ARBA00053401"/>
    </source>
</evidence>
<dbReference type="AlphaFoldDB" id="A0A1P8WHM9"/>
<evidence type="ECO:0000256" key="5">
    <source>
        <dbReference type="ARBA" id="ARBA00023016"/>
    </source>
</evidence>
<dbReference type="RefSeq" id="WP_077025012.1">
    <property type="nucleotide sequence ID" value="NZ_CP017641.1"/>
</dbReference>
<dbReference type="Gene3D" id="3.90.20.20">
    <property type="match status" value="1"/>
</dbReference>
<evidence type="ECO:0000256" key="8">
    <source>
        <dbReference type="ARBA" id="ARBA00072274"/>
    </source>
</evidence>
<evidence type="ECO:0000256" key="6">
    <source>
        <dbReference type="ARBA" id="ARBA00023186"/>
    </source>
</evidence>
<dbReference type="InterPro" id="IPR013805">
    <property type="entry name" value="GrpE_CC"/>
</dbReference>
<evidence type="ECO:0000256" key="13">
    <source>
        <dbReference type="SAM" id="MobiDB-lite"/>
    </source>
</evidence>
<evidence type="ECO:0000256" key="4">
    <source>
        <dbReference type="ARBA" id="ARBA00022490"/>
    </source>
</evidence>
<keyword evidence="15" id="KW-1185">Reference proteome</keyword>
<dbReference type="Proteomes" id="UP000187735">
    <property type="component" value="Chromosome"/>
</dbReference>
<feature type="region of interest" description="Disordered" evidence="13">
    <location>
        <begin position="1"/>
        <end position="50"/>
    </location>
</feature>
<proteinExistence type="inferred from homology"/>
<dbReference type="OrthoDB" id="9812586at2"/>
<keyword evidence="6 10" id="KW-0143">Chaperone</keyword>
<feature type="compositionally biased region" description="Polar residues" evidence="13">
    <location>
        <begin position="1"/>
        <end position="11"/>
    </location>
</feature>
<feature type="compositionally biased region" description="Polar residues" evidence="13">
    <location>
        <begin position="30"/>
        <end position="45"/>
    </location>
</feature>
<dbReference type="EMBL" id="CP017641">
    <property type="protein sequence ID" value="APZ93566.1"/>
    <property type="molecule type" value="Genomic_DNA"/>
</dbReference>
<dbReference type="InterPro" id="IPR009012">
    <property type="entry name" value="GrpE_head"/>
</dbReference>
<dbReference type="GO" id="GO:0006457">
    <property type="term" value="P:protein folding"/>
    <property type="evidence" value="ECO:0007669"/>
    <property type="project" value="InterPro"/>
</dbReference>
<dbReference type="GO" id="GO:0000774">
    <property type="term" value="F:adenyl-nucleotide exchange factor activity"/>
    <property type="evidence" value="ECO:0007669"/>
    <property type="project" value="InterPro"/>
</dbReference>
<dbReference type="GO" id="GO:0051087">
    <property type="term" value="F:protein-folding chaperone binding"/>
    <property type="evidence" value="ECO:0007669"/>
    <property type="project" value="InterPro"/>
</dbReference>
<comment type="subcellular location">
    <subcellularLocation>
        <location evidence="1 10">Cytoplasm</location>
    </subcellularLocation>
</comment>
<comment type="similarity">
    <text evidence="2 10 12">Belongs to the GrpE family.</text>
</comment>
<evidence type="ECO:0000256" key="3">
    <source>
        <dbReference type="ARBA" id="ARBA00011738"/>
    </source>
</evidence>
<sequence length="190" mass="21059">MSTPENENTPTDADVSEDAPQEAPPEEQLDTSTTEPEDMSQQLRSENADLQDRLLRTQAELENFRRRTQKEAIDAIKYQALPIIRDFLPGVDNLNRAIDAAEQTGDTQTLIDGIKMVAQQFKDALKAHSAELIDPLGDAFDPNLHEALSQVPSADHDPMTVLQVVEPGYRIHDRVIRPAKVIVTSAPPAE</sequence>
<evidence type="ECO:0000256" key="2">
    <source>
        <dbReference type="ARBA" id="ARBA00009054"/>
    </source>
</evidence>
<dbReference type="SUPFAM" id="SSF58014">
    <property type="entry name" value="Coiled-coil domain of nucleotide exchange factor GrpE"/>
    <property type="match status" value="1"/>
</dbReference>
<protein>
    <recommendedName>
        <fullName evidence="8 10">Protein GrpE</fullName>
    </recommendedName>
    <alternativeName>
        <fullName evidence="9 10">HSP-70 cofactor</fullName>
    </alternativeName>
</protein>